<accession>A0A2N5WA99</accession>
<comment type="caution">
    <text evidence="1">The sequence shown here is derived from an EMBL/GenBank/DDBJ whole genome shotgun (WGS) entry which is preliminary data.</text>
</comment>
<proteinExistence type="predicted"/>
<dbReference type="Proteomes" id="UP000234865">
    <property type="component" value="Unassembled WGS sequence"/>
</dbReference>
<evidence type="ECO:0000313" key="1">
    <source>
        <dbReference type="EMBL" id="PLW59167.1"/>
    </source>
</evidence>
<gene>
    <name evidence="1" type="ORF">CYU10_000005</name>
</gene>
<dbReference type="EMBL" id="PKRZ01000001">
    <property type="protein sequence ID" value="PLW59167.1"/>
    <property type="molecule type" value="Genomic_DNA"/>
</dbReference>
<protein>
    <submittedName>
        <fullName evidence="1">Uncharacterized protein</fullName>
    </submittedName>
</protein>
<organism evidence="1 2">
    <name type="scientific">Lactococcus lactis subsp. lactis</name>
    <name type="common">Streptococcus lactis</name>
    <dbReference type="NCBI Taxonomy" id="1360"/>
    <lineage>
        <taxon>Bacteria</taxon>
        <taxon>Bacillati</taxon>
        <taxon>Bacillota</taxon>
        <taxon>Bacilli</taxon>
        <taxon>Lactobacillales</taxon>
        <taxon>Streptococcaceae</taxon>
        <taxon>Lactococcus</taxon>
    </lineage>
</organism>
<reference evidence="2" key="1">
    <citation type="submission" date="2016-08" db="EMBL/GenBank/DDBJ databases">
        <title>Comparative genomics of Lactococcus lactis strain WFLU12 isolated from the gastrointestinal tract of wild olive flounder (Paralichythys olivaceus).</title>
        <authorList>
            <person name="Nguyen T.L."/>
            <person name="Kim D.-H."/>
        </authorList>
    </citation>
    <scope>NUCLEOTIDE SEQUENCE [LARGE SCALE GENOMIC DNA]</scope>
    <source>
        <strain evidence="2">WFLU12</strain>
    </source>
</reference>
<name>A0A2N5WA99_LACLL</name>
<sequence>MNDDEKILPMPLGGYLQGYAKVGELVNGRFDEVTLKKVDSKTDSNSITVAEAKEKELVRYRAMQNGKKSGQADRDRPAPRMSVIVLPNGQKYLSDYFSDSHNNQWTFGSYWFLGEINSESYGSVNWKVHNGSGRVGTIAQANNTYYGIIEDGTLISSSNSWAPIGNGKLLTYCSNVPNSFFEVMGPEVYTHDLTKEGILKS</sequence>
<dbReference type="AlphaFoldDB" id="A0A2N5WA99"/>
<evidence type="ECO:0000313" key="2">
    <source>
        <dbReference type="Proteomes" id="UP000234865"/>
    </source>
</evidence>
<dbReference type="RefSeq" id="WP_095586271.1">
    <property type="nucleotide sequence ID" value="NZ_PKRZ01000001.1"/>
</dbReference>